<evidence type="ECO:0000256" key="1">
    <source>
        <dbReference type="SAM" id="MobiDB-lite"/>
    </source>
</evidence>
<accession>A0A975BSR8</accession>
<protein>
    <submittedName>
        <fullName evidence="2">Uncharacterized protein</fullName>
    </submittedName>
</protein>
<organism evidence="2 3">
    <name type="scientific">Desulfonema magnum</name>
    <dbReference type="NCBI Taxonomy" id="45655"/>
    <lineage>
        <taxon>Bacteria</taxon>
        <taxon>Pseudomonadati</taxon>
        <taxon>Thermodesulfobacteriota</taxon>
        <taxon>Desulfobacteria</taxon>
        <taxon>Desulfobacterales</taxon>
        <taxon>Desulfococcaceae</taxon>
        <taxon>Desulfonema</taxon>
    </lineage>
</organism>
<dbReference type="AlphaFoldDB" id="A0A975BSR8"/>
<sequence length="47" mass="5587">MKEYADYNGFRRGSDFKRLTQPSFFWREPDEHSRKTGVSEGTDVPNF</sequence>
<feature type="region of interest" description="Disordered" evidence="1">
    <location>
        <begin position="28"/>
        <end position="47"/>
    </location>
</feature>
<gene>
    <name evidence="2" type="ORF">dnm_064310</name>
</gene>
<reference evidence="2" key="1">
    <citation type="journal article" date="2021" name="Microb. Physiol.">
        <title>Proteogenomic Insights into the Physiology of Marine, Sulfate-Reducing, Filamentous Desulfonema limicola and Desulfonema magnum.</title>
        <authorList>
            <person name="Schnaars V."/>
            <person name="Wohlbrand L."/>
            <person name="Scheve S."/>
            <person name="Hinrichs C."/>
            <person name="Reinhardt R."/>
            <person name="Rabus R."/>
        </authorList>
    </citation>
    <scope>NUCLEOTIDE SEQUENCE</scope>
    <source>
        <strain evidence="2">4be13</strain>
    </source>
</reference>
<dbReference type="KEGG" id="dmm:dnm_064310"/>
<dbReference type="Proteomes" id="UP000663722">
    <property type="component" value="Chromosome"/>
</dbReference>
<name>A0A975BSR8_9BACT</name>
<dbReference type="EMBL" id="CP061800">
    <property type="protein sequence ID" value="QTA90370.1"/>
    <property type="molecule type" value="Genomic_DNA"/>
</dbReference>
<evidence type="ECO:0000313" key="2">
    <source>
        <dbReference type="EMBL" id="QTA90370.1"/>
    </source>
</evidence>
<evidence type="ECO:0000313" key="3">
    <source>
        <dbReference type="Proteomes" id="UP000663722"/>
    </source>
</evidence>
<keyword evidence="3" id="KW-1185">Reference proteome</keyword>
<proteinExistence type="predicted"/>